<dbReference type="SUPFAM" id="SSF50022">
    <property type="entry name" value="ISP domain"/>
    <property type="match status" value="1"/>
</dbReference>
<sequence>MLDIRDIAQGLRSAMGPIEEANGLPSPLYTSAEGFELERKQLFHAGWTCIAYGKDVPHPGDAKPVSFLGAPLLVLRDRDGAVRVYENVCRHRGMILVDAPRNFGGVIRCPYHSWCYSLDGKLRATPHVGGPGINRHDSINPDETGLTPVRAAIWMDCIFVDVSGTAPAFDDWIAPLAARWADFTDKPLYPGAGSSFTLDVHCNWKLAIENYCESYHLPWVHPGLNSYSKLEDHYHIEAPGAFSGQGTVVYNPKLSDTQSFPNFADLPAKWDTGAEYVSLFPNLMLGIHRDHMFAIRLDPISHERTIENVDIWYASEEAATSDAYAELRATNAAMWKDIFIEDISVVEGMQKGRHATNFDGGRFSAVMDSPTHVFHAWVAQRLHG</sequence>
<evidence type="ECO:0000259" key="7">
    <source>
        <dbReference type="PROSITE" id="PS51296"/>
    </source>
</evidence>
<dbReference type="CDD" id="cd03469">
    <property type="entry name" value="Rieske_RO_Alpha_N"/>
    <property type="match status" value="1"/>
</dbReference>
<keyword evidence="2" id="KW-0001">2Fe-2S</keyword>
<keyword evidence="4" id="KW-0560">Oxidoreductase</keyword>
<dbReference type="RefSeq" id="WP_246413564.1">
    <property type="nucleotide sequence ID" value="NZ_JACIJS010000002.1"/>
</dbReference>
<reference evidence="8 9" key="1">
    <citation type="submission" date="2020-08" db="EMBL/GenBank/DDBJ databases">
        <title>Genomic Encyclopedia of Type Strains, Phase IV (KMG-IV): sequencing the most valuable type-strain genomes for metagenomic binning, comparative biology and taxonomic classification.</title>
        <authorList>
            <person name="Goeker M."/>
        </authorList>
    </citation>
    <scope>NUCLEOTIDE SEQUENCE [LARGE SCALE GENOMIC DNA]</scope>
    <source>
        <strain evidence="8 9">DSM 103377</strain>
    </source>
</reference>
<evidence type="ECO:0000313" key="8">
    <source>
        <dbReference type="EMBL" id="MBB5514663.1"/>
    </source>
</evidence>
<dbReference type="Gene3D" id="3.90.380.10">
    <property type="entry name" value="Naphthalene 1,2-dioxygenase Alpha Subunit, Chain A, domain 1"/>
    <property type="match status" value="2"/>
</dbReference>
<dbReference type="PROSITE" id="PS51296">
    <property type="entry name" value="RIESKE"/>
    <property type="match status" value="1"/>
</dbReference>
<dbReference type="Proteomes" id="UP000553766">
    <property type="component" value="Unassembled WGS sequence"/>
</dbReference>
<organism evidence="8 9">
    <name type="scientific">Rubricella aquisinus</name>
    <dbReference type="NCBI Taxonomy" id="2028108"/>
    <lineage>
        <taxon>Bacteria</taxon>
        <taxon>Pseudomonadati</taxon>
        <taxon>Pseudomonadota</taxon>
        <taxon>Alphaproteobacteria</taxon>
        <taxon>Rhodobacterales</taxon>
        <taxon>Paracoccaceae</taxon>
        <taxon>Rubricella</taxon>
    </lineage>
</organism>
<evidence type="ECO:0000256" key="4">
    <source>
        <dbReference type="ARBA" id="ARBA00023002"/>
    </source>
</evidence>
<proteinExistence type="predicted"/>
<evidence type="ECO:0000256" key="2">
    <source>
        <dbReference type="ARBA" id="ARBA00022714"/>
    </source>
</evidence>
<dbReference type="EMBL" id="JACIJS010000002">
    <property type="protein sequence ID" value="MBB5514663.1"/>
    <property type="molecule type" value="Genomic_DNA"/>
</dbReference>
<dbReference type="InterPro" id="IPR001663">
    <property type="entry name" value="Rng_hydr_dOase-A"/>
</dbReference>
<dbReference type="AlphaFoldDB" id="A0A840WKG2"/>
<dbReference type="CDD" id="cd00680">
    <property type="entry name" value="RHO_alpha_C"/>
    <property type="match status" value="1"/>
</dbReference>
<protein>
    <submittedName>
        <fullName evidence="8">Phenylpropionate dioxygenase-like ring-hydroxylating dioxygenase large terminal subunit</fullName>
    </submittedName>
</protein>
<dbReference type="PANTHER" id="PTHR43756">
    <property type="entry name" value="CHOLINE MONOOXYGENASE, CHLOROPLASTIC"/>
    <property type="match status" value="1"/>
</dbReference>
<dbReference type="GO" id="GO:0051537">
    <property type="term" value="F:2 iron, 2 sulfur cluster binding"/>
    <property type="evidence" value="ECO:0007669"/>
    <property type="project" value="UniProtKB-KW"/>
</dbReference>
<accession>A0A840WKG2</accession>
<keyword evidence="9" id="KW-1185">Reference proteome</keyword>
<keyword evidence="5" id="KW-0408">Iron</keyword>
<feature type="domain" description="Rieske" evidence="7">
    <location>
        <begin position="47"/>
        <end position="160"/>
    </location>
</feature>
<evidence type="ECO:0000313" key="9">
    <source>
        <dbReference type="Proteomes" id="UP000553766"/>
    </source>
</evidence>
<dbReference type="InterPro" id="IPR017941">
    <property type="entry name" value="Rieske_2Fe-2S"/>
</dbReference>
<dbReference type="InterPro" id="IPR015879">
    <property type="entry name" value="Ring_hydroxy_dOase_asu_C_dom"/>
</dbReference>
<dbReference type="PANTHER" id="PTHR43756:SF5">
    <property type="entry name" value="CHOLINE MONOOXYGENASE, CHLOROPLASTIC"/>
    <property type="match status" value="1"/>
</dbReference>
<keyword evidence="8" id="KW-0223">Dioxygenase</keyword>
<dbReference type="InterPro" id="IPR036922">
    <property type="entry name" value="Rieske_2Fe-2S_sf"/>
</dbReference>
<dbReference type="SUPFAM" id="SSF55961">
    <property type="entry name" value="Bet v1-like"/>
    <property type="match status" value="1"/>
</dbReference>
<dbReference type="Gene3D" id="2.102.10.10">
    <property type="entry name" value="Rieske [2Fe-2S] iron-sulphur domain"/>
    <property type="match status" value="1"/>
</dbReference>
<comment type="caution">
    <text evidence="8">The sequence shown here is derived from an EMBL/GenBank/DDBJ whole genome shotgun (WGS) entry which is preliminary data.</text>
</comment>
<dbReference type="GO" id="GO:0051213">
    <property type="term" value="F:dioxygenase activity"/>
    <property type="evidence" value="ECO:0007669"/>
    <property type="project" value="UniProtKB-KW"/>
</dbReference>
<keyword evidence="6" id="KW-0411">Iron-sulfur</keyword>
<evidence type="ECO:0000256" key="6">
    <source>
        <dbReference type="ARBA" id="ARBA00023014"/>
    </source>
</evidence>
<evidence type="ECO:0000256" key="3">
    <source>
        <dbReference type="ARBA" id="ARBA00022723"/>
    </source>
</evidence>
<dbReference type="Pfam" id="PF00355">
    <property type="entry name" value="Rieske"/>
    <property type="match status" value="1"/>
</dbReference>
<name>A0A840WKG2_9RHOB</name>
<gene>
    <name evidence="8" type="ORF">FHS89_000669</name>
</gene>
<dbReference type="GO" id="GO:0005506">
    <property type="term" value="F:iron ion binding"/>
    <property type="evidence" value="ECO:0007669"/>
    <property type="project" value="InterPro"/>
</dbReference>
<dbReference type="Pfam" id="PF00848">
    <property type="entry name" value="Ring_hydroxyl_A"/>
    <property type="match status" value="1"/>
</dbReference>
<evidence type="ECO:0000256" key="1">
    <source>
        <dbReference type="ARBA" id="ARBA00001962"/>
    </source>
</evidence>
<keyword evidence="3" id="KW-0479">Metal-binding</keyword>
<comment type="cofactor">
    <cofactor evidence="1">
        <name>Fe cation</name>
        <dbReference type="ChEBI" id="CHEBI:24875"/>
    </cofactor>
</comment>
<evidence type="ECO:0000256" key="5">
    <source>
        <dbReference type="ARBA" id="ARBA00023004"/>
    </source>
</evidence>
<dbReference type="PRINTS" id="PR00090">
    <property type="entry name" value="RNGDIOXGNASE"/>
</dbReference>